<proteinExistence type="predicted"/>
<evidence type="ECO:0000313" key="2">
    <source>
        <dbReference type="EMBL" id="KFO24096.1"/>
    </source>
</evidence>
<name>A0A091DMS1_FUKDA</name>
<gene>
    <name evidence="2" type="ORF">H920_14551</name>
</gene>
<reference evidence="2 3" key="1">
    <citation type="submission" date="2013-11" db="EMBL/GenBank/DDBJ databases">
        <title>The Damaraland mole rat (Fukomys damarensis) genome and evolution of African mole rats.</title>
        <authorList>
            <person name="Gladyshev V.N."/>
            <person name="Fang X."/>
        </authorList>
    </citation>
    <scope>NUCLEOTIDE SEQUENCE [LARGE SCALE GENOMIC DNA]</scope>
    <source>
        <tissue evidence="2">Liver</tissue>
    </source>
</reference>
<dbReference type="EMBL" id="KN123659">
    <property type="protein sequence ID" value="KFO24096.1"/>
    <property type="molecule type" value="Genomic_DNA"/>
</dbReference>
<protein>
    <submittedName>
        <fullName evidence="2">Uncharacterized protein</fullName>
    </submittedName>
</protein>
<keyword evidence="3" id="KW-1185">Reference proteome</keyword>
<feature type="region of interest" description="Disordered" evidence="1">
    <location>
        <begin position="1"/>
        <end position="92"/>
    </location>
</feature>
<accession>A0A091DMS1</accession>
<organism evidence="2 3">
    <name type="scientific">Fukomys damarensis</name>
    <name type="common">Damaraland mole rat</name>
    <name type="synonym">Cryptomys damarensis</name>
    <dbReference type="NCBI Taxonomy" id="885580"/>
    <lineage>
        <taxon>Eukaryota</taxon>
        <taxon>Metazoa</taxon>
        <taxon>Chordata</taxon>
        <taxon>Craniata</taxon>
        <taxon>Vertebrata</taxon>
        <taxon>Euteleostomi</taxon>
        <taxon>Mammalia</taxon>
        <taxon>Eutheria</taxon>
        <taxon>Euarchontoglires</taxon>
        <taxon>Glires</taxon>
        <taxon>Rodentia</taxon>
        <taxon>Hystricomorpha</taxon>
        <taxon>Bathyergidae</taxon>
        <taxon>Fukomys</taxon>
    </lineage>
</organism>
<sequence>MLGEHEPPKKKEKKKKKQIAEPEEIEDIEEIEDKEEDPVLYSLSQAITPSKPRLKNRTNGNPVQGAPSRSGDSQCPRIKKNTHCSDEEEFSD</sequence>
<dbReference type="AlphaFoldDB" id="A0A091DMS1"/>
<evidence type="ECO:0000313" key="3">
    <source>
        <dbReference type="Proteomes" id="UP000028990"/>
    </source>
</evidence>
<evidence type="ECO:0000256" key="1">
    <source>
        <dbReference type="SAM" id="MobiDB-lite"/>
    </source>
</evidence>
<feature type="compositionally biased region" description="Acidic residues" evidence="1">
    <location>
        <begin position="21"/>
        <end position="38"/>
    </location>
</feature>
<dbReference type="Proteomes" id="UP000028990">
    <property type="component" value="Unassembled WGS sequence"/>
</dbReference>